<dbReference type="PANTHER" id="PTHR47843">
    <property type="entry name" value="BTB DOMAIN-CONTAINING PROTEIN-RELATED"/>
    <property type="match status" value="1"/>
</dbReference>
<dbReference type="Gene3D" id="3.30.710.10">
    <property type="entry name" value="Potassium Channel Kv1.1, Chain A"/>
    <property type="match status" value="1"/>
</dbReference>
<comment type="caution">
    <text evidence="3">The sequence shown here is derived from an EMBL/GenBank/DDBJ whole genome shotgun (WGS) entry which is preliminary data.</text>
</comment>
<dbReference type="Proteomes" id="UP001447188">
    <property type="component" value="Unassembled WGS sequence"/>
</dbReference>
<feature type="compositionally biased region" description="Polar residues" evidence="1">
    <location>
        <begin position="88"/>
        <end position="108"/>
    </location>
</feature>
<evidence type="ECO:0000313" key="4">
    <source>
        <dbReference type="Proteomes" id="UP001447188"/>
    </source>
</evidence>
<gene>
    <name evidence="3" type="ORF">Q9L58_009975</name>
</gene>
<evidence type="ECO:0000256" key="1">
    <source>
        <dbReference type="SAM" id="MobiDB-lite"/>
    </source>
</evidence>
<dbReference type="InterPro" id="IPR000210">
    <property type="entry name" value="BTB/POZ_dom"/>
</dbReference>
<feature type="region of interest" description="Disordered" evidence="1">
    <location>
        <begin position="88"/>
        <end position="115"/>
    </location>
</feature>
<feature type="domain" description="BTB" evidence="2">
    <location>
        <begin position="11"/>
        <end position="80"/>
    </location>
</feature>
<name>A0ABR3G5W1_9PEZI</name>
<dbReference type="EMBL" id="JBBBZM010000288">
    <property type="protein sequence ID" value="KAL0631165.1"/>
    <property type="molecule type" value="Genomic_DNA"/>
</dbReference>
<protein>
    <recommendedName>
        <fullName evidence="2">BTB domain-containing protein</fullName>
    </recommendedName>
</protein>
<sequence>MASKFSRSITSEVFELTAQQQLRFFVHKDILAAQSQPFQNATSDHWKEGAERKIILEDWDGDTVGRLVEFLYTGDYQYPDPELVSLGHSSVASEKGSKPTSSDVSGESTYPDRPLTPLNRCLRHGLSNGDKTVTRGLESFEPSQYDYKETLLSHAKVYALAHYKSVNLLRSLALKHLIATLSRISPIQPNSHITLNVIDLVNYVYSHTDSLASSEEPLRRLVSQFAALNFTALYTKDEMAEFISEGGDFIKDLMTKVNRRLRVAENGLDLDSKAGRFVSNIRVLHTWTDDRPLSCIEEIQGGSSDVNSHHGGSYVWLVPEYTVIPEVACTGFQISIQPTQDITKDNLAQGDSGVWRYLVPVKDQKVKEKITEVSLFGGTNRRVANVTAIGPGNFDGMTIDFNTNRGDYCLYLVWKSIVLSK</sequence>
<proteinExistence type="predicted"/>
<dbReference type="InterPro" id="IPR011333">
    <property type="entry name" value="SKP1/BTB/POZ_sf"/>
</dbReference>
<keyword evidence="4" id="KW-1185">Reference proteome</keyword>
<evidence type="ECO:0000313" key="3">
    <source>
        <dbReference type="EMBL" id="KAL0631165.1"/>
    </source>
</evidence>
<reference evidence="3 4" key="1">
    <citation type="submission" date="2024-02" db="EMBL/GenBank/DDBJ databases">
        <title>Discinaceae phylogenomics.</title>
        <authorList>
            <person name="Dirks A.C."/>
            <person name="James T.Y."/>
        </authorList>
    </citation>
    <scope>NUCLEOTIDE SEQUENCE [LARGE SCALE GENOMIC DNA]</scope>
    <source>
        <strain evidence="3 4">ACD0624</strain>
    </source>
</reference>
<dbReference type="PROSITE" id="PS50097">
    <property type="entry name" value="BTB"/>
    <property type="match status" value="1"/>
</dbReference>
<dbReference type="CDD" id="cd18186">
    <property type="entry name" value="BTB_POZ_ZBTB_KLHL-like"/>
    <property type="match status" value="1"/>
</dbReference>
<organism evidence="3 4">
    <name type="scientific">Discina gigas</name>
    <dbReference type="NCBI Taxonomy" id="1032678"/>
    <lineage>
        <taxon>Eukaryota</taxon>
        <taxon>Fungi</taxon>
        <taxon>Dikarya</taxon>
        <taxon>Ascomycota</taxon>
        <taxon>Pezizomycotina</taxon>
        <taxon>Pezizomycetes</taxon>
        <taxon>Pezizales</taxon>
        <taxon>Discinaceae</taxon>
        <taxon>Discina</taxon>
    </lineage>
</organism>
<accession>A0ABR3G5W1</accession>
<dbReference type="SUPFAM" id="SSF54695">
    <property type="entry name" value="POZ domain"/>
    <property type="match status" value="1"/>
</dbReference>
<dbReference type="Pfam" id="PF00651">
    <property type="entry name" value="BTB"/>
    <property type="match status" value="1"/>
</dbReference>
<evidence type="ECO:0000259" key="2">
    <source>
        <dbReference type="PROSITE" id="PS50097"/>
    </source>
</evidence>